<gene>
    <name evidence="1" type="ORF">AGLY_002822</name>
</gene>
<organism evidence="1 2">
    <name type="scientific">Aphis glycines</name>
    <name type="common">Soybean aphid</name>
    <dbReference type="NCBI Taxonomy" id="307491"/>
    <lineage>
        <taxon>Eukaryota</taxon>
        <taxon>Metazoa</taxon>
        <taxon>Ecdysozoa</taxon>
        <taxon>Arthropoda</taxon>
        <taxon>Hexapoda</taxon>
        <taxon>Insecta</taxon>
        <taxon>Pterygota</taxon>
        <taxon>Neoptera</taxon>
        <taxon>Paraneoptera</taxon>
        <taxon>Hemiptera</taxon>
        <taxon>Sternorrhyncha</taxon>
        <taxon>Aphidomorpha</taxon>
        <taxon>Aphidoidea</taxon>
        <taxon>Aphididae</taxon>
        <taxon>Aphidini</taxon>
        <taxon>Aphis</taxon>
        <taxon>Aphis</taxon>
    </lineage>
</organism>
<name>A0A6G0U1C0_APHGL</name>
<proteinExistence type="predicted"/>
<dbReference type="EMBL" id="VYZN01000009">
    <property type="protein sequence ID" value="KAE9542911.1"/>
    <property type="molecule type" value="Genomic_DNA"/>
</dbReference>
<sequence>MSHPHRGIVRFMKWTTFISISRNAIAVSPLHMSMDENNEFYKKLDVYYKDKPGKRPYSIDEINSMIQSLIEAKLNKNKKTRREYYLLEKFDVLNIAEKHFLISKQKDKNNEEIKREYFAECCVETDSAEAILCNLCETNIKINEARHLGAAGIEKQAEKMLQDSKTKTPEFKVGDCVVIPVPKVDRGPADPANIVAVVIDQKNDLNRLGTEQGIIKGWYGSGNIQLATSRFIDIKQVNKVKEMSLREIVSSLTGGQAVIVRENVKQKNVHVLKVISNVILVAIIHYLQNEI</sequence>
<keyword evidence="2" id="KW-1185">Reference proteome</keyword>
<dbReference type="OrthoDB" id="6599552at2759"/>
<evidence type="ECO:0000313" key="2">
    <source>
        <dbReference type="Proteomes" id="UP000475862"/>
    </source>
</evidence>
<protein>
    <submittedName>
        <fullName evidence="1">Uncharacterized protein</fullName>
    </submittedName>
</protein>
<reference evidence="1 2" key="1">
    <citation type="submission" date="2019-08" db="EMBL/GenBank/DDBJ databases">
        <title>The genome of the soybean aphid Biotype 1, its phylome, world population structure and adaptation to the North American continent.</title>
        <authorList>
            <person name="Giordano R."/>
            <person name="Donthu R.K."/>
            <person name="Hernandez A.G."/>
            <person name="Wright C.L."/>
            <person name="Zimin A.V."/>
        </authorList>
    </citation>
    <scope>NUCLEOTIDE SEQUENCE [LARGE SCALE GENOMIC DNA]</scope>
    <source>
        <tissue evidence="1">Whole aphids</tissue>
    </source>
</reference>
<accession>A0A6G0U1C0</accession>
<comment type="caution">
    <text evidence="1">The sequence shown here is derived from an EMBL/GenBank/DDBJ whole genome shotgun (WGS) entry which is preliminary data.</text>
</comment>
<evidence type="ECO:0000313" key="1">
    <source>
        <dbReference type="EMBL" id="KAE9542911.1"/>
    </source>
</evidence>
<dbReference type="AlphaFoldDB" id="A0A6G0U1C0"/>
<dbReference type="Proteomes" id="UP000475862">
    <property type="component" value="Unassembled WGS sequence"/>
</dbReference>